<evidence type="ECO:0000313" key="3">
    <source>
        <dbReference type="Proteomes" id="UP000265080"/>
    </source>
</evidence>
<dbReference type="Proteomes" id="UP000265080">
    <property type="component" value="Chromosome 16"/>
</dbReference>
<dbReference type="Ensembl" id="ENSAPET00000008768.1">
    <property type="protein sequence ID" value="ENSAPEP00000008525.1"/>
    <property type="gene ID" value="ENSAPEG00000006069.1"/>
</dbReference>
<dbReference type="AlphaFoldDB" id="A0A3P8S8X7"/>
<sequence>MDPGQDLLLAALSESGICPNDIGLFDVDSQDVAQPSTTQQSISISALDVSVGTDAVEVVRPEPPAAVPIVTIRHKPQPSTTTFVLNQLNQLPSLGAVVTKQSATNPIKHTITVTKVVHVANSALRGSSTPSSTSIPPSASTVVPSNRDQQIQLKDLLRTGNVKTTGLKGNSLMELMKLKPPPDIATPVATATATVPGEINNGIKKEMLSKDAARIWINDDIKLQNFSHSLVSIMILI</sequence>
<feature type="region of interest" description="Disordered" evidence="1">
    <location>
        <begin position="124"/>
        <end position="145"/>
    </location>
</feature>
<protein>
    <submittedName>
        <fullName evidence="2">Strawberry notch homolog 1 (Drosophila)</fullName>
    </submittedName>
</protein>
<proteinExistence type="predicted"/>
<feature type="compositionally biased region" description="Low complexity" evidence="1">
    <location>
        <begin position="127"/>
        <end position="145"/>
    </location>
</feature>
<reference evidence="2 3" key="1">
    <citation type="submission" date="2018-03" db="EMBL/GenBank/DDBJ databases">
        <title>Finding Nemo's genes: A chromosome-scale reference assembly of the genome of the orange clownfish Amphiprion percula.</title>
        <authorList>
            <person name="Lehmann R."/>
        </authorList>
    </citation>
    <scope>NUCLEOTIDE SEQUENCE</scope>
</reference>
<accession>A0A3P8S8X7</accession>
<reference evidence="2" key="2">
    <citation type="submission" date="2025-08" db="UniProtKB">
        <authorList>
            <consortium name="Ensembl"/>
        </authorList>
    </citation>
    <scope>IDENTIFICATION</scope>
</reference>
<organism evidence="2 3">
    <name type="scientific">Amphiprion percula</name>
    <name type="common">Orange clownfish</name>
    <name type="synonym">Lutjanus percula</name>
    <dbReference type="NCBI Taxonomy" id="161767"/>
    <lineage>
        <taxon>Eukaryota</taxon>
        <taxon>Metazoa</taxon>
        <taxon>Chordata</taxon>
        <taxon>Craniata</taxon>
        <taxon>Vertebrata</taxon>
        <taxon>Euteleostomi</taxon>
        <taxon>Actinopterygii</taxon>
        <taxon>Neopterygii</taxon>
        <taxon>Teleostei</taxon>
        <taxon>Neoteleostei</taxon>
        <taxon>Acanthomorphata</taxon>
        <taxon>Ovalentaria</taxon>
        <taxon>Pomacentridae</taxon>
        <taxon>Amphiprion</taxon>
    </lineage>
</organism>
<dbReference type="GeneTree" id="ENSGT00940000155449"/>
<reference evidence="2" key="3">
    <citation type="submission" date="2025-09" db="UniProtKB">
        <authorList>
            <consortium name="Ensembl"/>
        </authorList>
    </citation>
    <scope>IDENTIFICATION</scope>
</reference>
<keyword evidence="3" id="KW-1185">Reference proteome</keyword>
<evidence type="ECO:0000256" key="1">
    <source>
        <dbReference type="SAM" id="MobiDB-lite"/>
    </source>
</evidence>
<evidence type="ECO:0000313" key="2">
    <source>
        <dbReference type="Ensembl" id="ENSAPEP00000008525.1"/>
    </source>
</evidence>
<name>A0A3P8S8X7_AMPPE</name>